<dbReference type="EC" id="2.1.1.63" evidence="4"/>
<dbReference type="PROSITE" id="PS00374">
    <property type="entry name" value="MGMT"/>
    <property type="match status" value="1"/>
</dbReference>
<dbReference type="PANTHER" id="PTHR46460:SF1">
    <property type="entry name" value="METHYLATED-DNA--PROTEIN-CYSTEINE METHYLTRANSFERASE"/>
    <property type="match status" value="1"/>
</dbReference>
<dbReference type="SUPFAM" id="SSF46767">
    <property type="entry name" value="Methylated DNA-protein cysteine methyltransferase, C-terminal domain"/>
    <property type="match status" value="1"/>
</dbReference>
<comment type="function">
    <text evidence="2">Involved in the cellular defense against the biological effects of O6-methylguanine (O6-MeG) and O4-methylthymine (O4-MeT) in DNA. Repairs the methylated nucleobase in DNA by stoichiometrically transferring the methyl group to a cysteine residue in the enzyme. This is a suicide reaction: the enzyme is irreversibly inactivated.</text>
</comment>
<keyword evidence="13" id="KW-1185">Reference proteome</keyword>
<dbReference type="InterPro" id="IPR036631">
    <property type="entry name" value="MGMT_N_sf"/>
</dbReference>
<proteinExistence type="inferred from homology"/>
<evidence type="ECO:0000259" key="11">
    <source>
        <dbReference type="Pfam" id="PF01035"/>
    </source>
</evidence>
<keyword evidence="9" id="KW-0234">DNA repair</keyword>
<dbReference type="GO" id="GO:0003908">
    <property type="term" value="F:methylated-DNA-[protein]-cysteine S-methyltransferase activity"/>
    <property type="evidence" value="ECO:0007669"/>
    <property type="project" value="UniProtKB-EC"/>
</dbReference>
<dbReference type="PANTHER" id="PTHR46460">
    <property type="entry name" value="METHYLATED-DNA--PROTEIN-CYSTEINE METHYLTRANSFERASE"/>
    <property type="match status" value="1"/>
</dbReference>
<evidence type="ECO:0000256" key="6">
    <source>
        <dbReference type="ARBA" id="ARBA00022603"/>
    </source>
</evidence>
<dbReference type="InterPro" id="IPR036217">
    <property type="entry name" value="MethylDNA_cys_MeTrfase_DNAb"/>
</dbReference>
<evidence type="ECO:0000256" key="7">
    <source>
        <dbReference type="ARBA" id="ARBA00022679"/>
    </source>
</evidence>
<dbReference type="NCBIfam" id="TIGR00589">
    <property type="entry name" value="ogt"/>
    <property type="match status" value="1"/>
</dbReference>
<comment type="catalytic activity">
    <reaction evidence="10">
        <text>a 6-O-methyl-2'-deoxyguanosine in DNA + L-cysteinyl-[protein] = S-methyl-L-cysteinyl-[protein] + a 2'-deoxyguanosine in DNA</text>
        <dbReference type="Rhea" id="RHEA:24000"/>
        <dbReference type="Rhea" id="RHEA-COMP:10131"/>
        <dbReference type="Rhea" id="RHEA-COMP:10132"/>
        <dbReference type="Rhea" id="RHEA-COMP:11367"/>
        <dbReference type="Rhea" id="RHEA-COMP:11368"/>
        <dbReference type="ChEBI" id="CHEBI:29950"/>
        <dbReference type="ChEBI" id="CHEBI:82612"/>
        <dbReference type="ChEBI" id="CHEBI:85445"/>
        <dbReference type="ChEBI" id="CHEBI:85448"/>
        <dbReference type="EC" id="2.1.1.63"/>
    </reaction>
</comment>
<protein>
    <recommendedName>
        <fullName evidence="5">Methylated-DNA--protein-cysteine methyltransferase</fullName>
        <ecNumber evidence="4">2.1.1.63</ecNumber>
    </recommendedName>
</protein>
<comment type="similarity">
    <text evidence="3">Belongs to the MGMT family.</text>
</comment>
<reference evidence="12 13" key="1">
    <citation type="submission" date="2019-07" db="EMBL/GenBank/DDBJ databases">
        <title>Sphingomonas alkalisoli sp. nov., isolated from rhizosphere soil of Suaedae salsa.</title>
        <authorList>
            <person name="Zhang H."/>
            <person name="Xu L."/>
            <person name="Zhang J.-X."/>
            <person name="Sun J.-Q."/>
        </authorList>
    </citation>
    <scope>NUCLEOTIDE SEQUENCE [LARGE SCALE GENOMIC DNA]</scope>
    <source>
        <strain evidence="12 13">XS-10</strain>
    </source>
</reference>
<name>A0A518RI50_9SPHN</name>
<dbReference type="GO" id="GO:0006281">
    <property type="term" value="P:DNA repair"/>
    <property type="evidence" value="ECO:0007669"/>
    <property type="project" value="UniProtKB-KW"/>
</dbReference>
<evidence type="ECO:0000256" key="4">
    <source>
        <dbReference type="ARBA" id="ARBA00011918"/>
    </source>
</evidence>
<evidence type="ECO:0000256" key="2">
    <source>
        <dbReference type="ARBA" id="ARBA00003317"/>
    </source>
</evidence>
<evidence type="ECO:0000256" key="1">
    <source>
        <dbReference type="ARBA" id="ARBA00001286"/>
    </source>
</evidence>
<comment type="catalytic activity">
    <reaction evidence="1">
        <text>a 4-O-methyl-thymidine in DNA + L-cysteinyl-[protein] = a thymidine in DNA + S-methyl-L-cysteinyl-[protein]</text>
        <dbReference type="Rhea" id="RHEA:53428"/>
        <dbReference type="Rhea" id="RHEA-COMP:10131"/>
        <dbReference type="Rhea" id="RHEA-COMP:10132"/>
        <dbReference type="Rhea" id="RHEA-COMP:13555"/>
        <dbReference type="Rhea" id="RHEA-COMP:13556"/>
        <dbReference type="ChEBI" id="CHEBI:29950"/>
        <dbReference type="ChEBI" id="CHEBI:82612"/>
        <dbReference type="ChEBI" id="CHEBI:137386"/>
        <dbReference type="ChEBI" id="CHEBI:137387"/>
        <dbReference type="EC" id="2.1.1.63"/>
    </reaction>
</comment>
<gene>
    <name evidence="12" type="ORF">FPZ54_14540</name>
</gene>
<dbReference type="InterPro" id="IPR036388">
    <property type="entry name" value="WH-like_DNA-bd_sf"/>
</dbReference>
<dbReference type="CDD" id="cd06445">
    <property type="entry name" value="ATase"/>
    <property type="match status" value="1"/>
</dbReference>
<dbReference type="SUPFAM" id="SSF53155">
    <property type="entry name" value="Methylated DNA-protein cysteine methyltransferase domain"/>
    <property type="match status" value="1"/>
</dbReference>
<accession>A0A518RI50</accession>
<evidence type="ECO:0000256" key="10">
    <source>
        <dbReference type="ARBA" id="ARBA00049348"/>
    </source>
</evidence>
<evidence type="ECO:0000313" key="12">
    <source>
        <dbReference type="EMBL" id="QDX27101.1"/>
    </source>
</evidence>
<evidence type="ECO:0000256" key="5">
    <source>
        <dbReference type="ARBA" id="ARBA00015377"/>
    </source>
</evidence>
<dbReference type="Proteomes" id="UP000318055">
    <property type="component" value="Chromosome"/>
</dbReference>
<evidence type="ECO:0000256" key="3">
    <source>
        <dbReference type="ARBA" id="ARBA00008711"/>
    </source>
</evidence>
<evidence type="ECO:0000256" key="8">
    <source>
        <dbReference type="ARBA" id="ARBA00022763"/>
    </source>
</evidence>
<keyword evidence="6 12" id="KW-0489">Methyltransferase</keyword>
<dbReference type="AlphaFoldDB" id="A0A518RI50"/>
<dbReference type="OrthoDB" id="9802228at2"/>
<dbReference type="KEGG" id="ssua:FPZ54_14540"/>
<evidence type="ECO:0000313" key="13">
    <source>
        <dbReference type="Proteomes" id="UP000318055"/>
    </source>
</evidence>
<evidence type="ECO:0000256" key="9">
    <source>
        <dbReference type="ARBA" id="ARBA00023204"/>
    </source>
</evidence>
<dbReference type="Gene3D" id="3.30.160.70">
    <property type="entry name" value="Methylated DNA-protein cysteine methyltransferase domain"/>
    <property type="match status" value="1"/>
</dbReference>
<dbReference type="Pfam" id="PF01035">
    <property type="entry name" value="DNA_binding_1"/>
    <property type="match status" value="1"/>
</dbReference>
<dbReference type="InterPro" id="IPR001497">
    <property type="entry name" value="MethylDNA_cys_MeTrfase_AS"/>
</dbReference>
<dbReference type="GO" id="GO:0032259">
    <property type="term" value="P:methylation"/>
    <property type="evidence" value="ECO:0007669"/>
    <property type="project" value="UniProtKB-KW"/>
</dbReference>
<organism evidence="12 13">
    <name type="scientific">Sphingomonas suaedae</name>
    <dbReference type="NCBI Taxonomy" id="2599297"/>
    <lineage>
        <taxon>Bacteria</taxon>
        <taxon>Pseudomonadati</taxon>
        <taxon>Pseudomonadota</taxon>
        <taxon>Alphaproteobacteria</taxon>
        <taxon>Sphingomonadales</taxon>
        <taxon>Sphingomonadaceae</taxon>
        <taxon>Sphingomonas</taxon>
    </lineage>
</organism>
<dbReference type="RefSeq" id="WP_145848349.1">
    <property type="nucleotide sequence ID" value="NZ_CP042239.1"/>
</dbReference>
<dbReference type="Gene3D" id="1.10.10.10">
    <property type="entry name" value="Winged helix-like DNA-binding domain superfamily/Winged helix DNA-binding domain"/>
    <property type="match status" value="1"/>
</dbReference>
<feature type="domain" description="Methylated-DNA-[protein]-cysteine S-methyltransferase DNA binding" evidence="11">
    <location>
        <begin position="81"/>
        <end position="151"/>
    </location>
</feature>
<sequence>MYARDHAQIATPIGPIRIEGDEIHVLRVAIGSDGPDNAGTTGPVRAAADQLLAYFTGDRKAFDLPLPPIDSARGRVLRDGLFAIPYGETMSYGALARELGSGARAIGQLCARNPLPIIVPCHRVLAAGGTLGAYSAGDGPATKEWLLEHERRYR</sequence>
<dbReference type="InterPro" id="IPR014048">
    <property type="entry name" value="MethylDNA_cys_MeTrfase_DNA-bd"/>
</dbReference>
<dbReference type="EMBL" id="CP042239">
    <property type="protein sequence ID" value="QDX27101.1"/>
    <property type="molecule type" value="Genomic_DNA"/>
</dbReference>
<keyword evidence="8" id="KW-0227">DNA damage</keyword>
<keyword evidence="7 12" id="KW-0808">Transferase</keyword>